<reference evidence="1" key="1">
    <citation type="submission" date="2023-07" db="EMBL/GenBank/DDBJ databases">
        <authorList>
            <consortium name="CYATHOMIX"/>
        </authorList>
    </citation>
    <scope>NUCLEOTIDE SEQUENCE</scope>
    <source>
        <strain evidence="1">N/A</strain>
    </source>
</reference>
<sequence>MSKIPARSLLLLSSYSEQKKVTRNERIVKSLLPFNSGSPMLLELPRSLSDHNVNESQGVKLHHSSKHWIVPCNSVRRE</sequence>
<dbReference type="Proteomes" id="UP001176961">
    <property type="component" value="Unassembled WGS sequence"/>
</dbReference>
<protein>
    <submittedName>
        <fullName evidence="1">Uncharacterized protein</fullName>
    </submittedName>
</protein>
<comment type="caution">
    <text evidence="1">The sequence shown here is derived from an EMBL/GenBank/DDBJ whole genome shotgun (WGS) entry which is preliminary data.</text>
</comment>
<accession>A0AA36MFS6</accession>
<dbReference type="AlphaFoldDB" id="A0AA36MFS6"/>
<organism evidence="1 2">
    <name type="scientific">Cylicocyclus nassatus</name>
    <name type="common">Nematode worm</name>
    <dbReference type="NCBI Taxonomy" id="53992"/>
    <lineage>
        <taxon>Eukaryota</taxon>
        <taxon>Metazoa</taxon>
        <taxon>Ecdysozoa</taxon>
        <taxon>Nematoda</taxon>
        <taxon>Chromadorea</taxon>
        <taxon>Rhabditida</taxon>
        <taxon>Rhabditina</taxon>
        <taxon>Rhabditomorpha</taxon>
        <taxon>Strongyloidea</taxon>
        <taxon>Strongylidae</taxon>
        <taxon>Cylicocyclus</taxon>
    </lineage>
</organism>
<keyword evidence="2" id="KW-1185">Reference proteome</keyword>
<gene>
    <name evidence="1" type="ORF">CYNAS_LOCUS20598</name>
</gene>
<evidence type="ECO:0000313" key="2">
    <source>
        <dbReference type="Proteomes" id="UP001176961"/>
    </source>
</evidence>
<evidence type="ECO:0000313" key="1">
    <source>
        <dbReference type="EMBL" id="CAJ0608615.1"/>
    </source>
</evidence>
<name>A0AA36MFS6_CYLNA</name>
<proteinExistence type="predicted"/>
<dbReference type="EMBL" id="CATQJL010000316">
    <property type="protein sequence ID" value="CAJ0608615.1"/>
    <property type="molecule type" value="Genomic_DNA"/>
</dbReference>